<reference evidence="2" key="2">
    <citation type="submission" date="2022-01" db="EMBL/GenBank/DDBJ databases">
        <authorList>
            <person name="Yamashiro T."/>
            <person name="Shiraishi A."/>
            <person name="Satake H."/>
            <person name="Nakayama K."/>
        </authorList>
    </citation>
    <scope>NUCLEOTIDE SEQUENCE</scope>
</reference>
<feature type="region of interest" description="Disordered" evidence="1">
    <location>
        <begin position="279"/>
        <end position="302"/>
    </location>
</feature>
<comment type="caution">
    <text evidence="2">The sequence shown here is derived from an EMBL/GenBank/DDBJ whole genome shotgun (WGS) entry which is preliminary data.</text>
</comment>
<protein>
    <recommendedName>
        <fullName evidence="4">Kinesin motor domain-containing protein</fullName>
    </recommendedName>
</protein>
<organism evidence="2 3">
    <name type="scientific">Tanacetum coccineum</name>
    <dbReference type="NCBI Taxonomy" id="301880"/>
    <lineage>
        <taxon>Eukaryota</taxon>
        <taxon>Viridiplantae</taxon>
        <taxon>Streptophyta</taxon>
        <taxon>Embryophyta</taxon>
        <taxon>Tracheophyta</taxon>
        <taxon>Spermatophyta</taxon>
        <taxon>Magnoliopsida</taxon>
        <taxon>eudicotyledons</taxon>
        <taxon>Gunneridae</taxon>
        <taxon>Pentapetalae</taxon>
        <taxon>asterids</taxon>
        <taxon>campanulids</taxon>
        <taxon>Asterales</taxon>
        <taxon>Asteraceae</taxon>
        <taxon>Asteroideae</taxon>
        <taxon>Anthemideae</taxon>
        <taxon>Anthemidinae</taxon>
        <taxon>Tanacetum</taxon>
    </lineage>
</organism>
<evidence type="ECO:0008006" key="4">
    <source>
        <dbReference type="Google" id="ProtNLM"/>
    </source>
</evidence>
<proteinExistence type="predicted"/>
<reference evidence="2" key="1">
    <citation type="journal article" date="2022" name="Int. J. Mol. Sci.">
        <title>Draft Genome of Tanacetum Coccineum: Genomic Comparison of Closely Related Tanacetum-Family Plants.</title>
        <authorList>
            <person name="Yamashiro T."/>
            <person name="Shiraishi A."/>
            <person name="Nakayama K."/>
            <person name="Satake H."/>
        </authorList>
    </citation>
    <scope>NUCLEOTIDE SEQUENCE</scope>
</reference>
<sequence length="529" mass="59483">MRTNHQNFSNSRRNFAPTAVLTKSGLVPISAARQSSSRAAASVSTVRPIKTAAPKPFVNVAKSRPNAFQKLHSPSRRPFYQQTTLKNRNLNNKVNTVKANSVNTAKGKRVTSAVGEQGIDVVRSKACWVWRPKLKVLDHAPKTMDHTFVSNLTMLIQQAESREDIEVSMNILSVLVVYHTTNGHQFTMSNRHQALASPEQTVSGKDFSNSLIVDSLLKTIWFINAPCFCNKALAIPGQTATGKSKEVGTLRYLSLVIPLTKVGDEAVHKELGDRIERAVTTASSLEEEQDSGGYTPGSNEGSKKLNELTELCIKLSEKVKHLEDQLKSTTKRRKANVVISYEEADLVSEDPSKQGRMSRTKFEDVKTEHAEEVEYILEQIKRFTRSFSTAEEFLSTNEEIAQKLNDEQMTKAAASEGSRKYWKIIRVTYQSFEDMLKGFDREDLVALWSLVKERFGSAESSAVHGKSFMVHHVFSTRGHCIYMLPEKDYPLTTAVMMLMLSRRLQVEEDSEMARDLVKKIFIEANRSRS</sequence>
<keyword evidence="3" id="KW-1185">Reference proteome</keyword>
<dbReference type="EMBL" id="BQNB010014986">
    <property type="protein sequence ID" value="GJT34681.1"/>
    <property type="molecule type" value="Genomic_DNA"/>
</dbReference>
<name>A0ABQ5D8V2_9ASTR</name>
<evidence type="ECO:0000313" key="2">
    <source>
        <dbReference type="EMBL" id="GJT34681.1"/>
    </source>
</evidence>
<dbReference type="Proteomes" id="UP001151760">
    <property type="component" value="Unassembled WGS sequence"/>
</dbReference>
<accession>A0ABQ5D8V2</accession>
<gene>
    <name evidence="2" type="ORF">Tco_0925100</name>
</gene>
<evidence type="ECO:0000313" key="3">
    <source>
        <dbReference type="Proteomes" id="UP001151760"/>
    </source>
</evidence>
<evidence type="ECO:0000256" key="1">
    <source>
        <dbReference type="SAM" id="MobiDB-lite"/>
    </source>
</evidence>